<accession>A0ABQ9HV56</accession>
<keyword evidence="2" id="KW-0812">Transmembrane</keyword>
<reference evidence="4 5" key="1">
    <citation type="submission" date="2023-02" db="EMBL/GenBank/DDBJ databases">
        <title>LHISI_Scaffold_Assembly.</title>
        <authorList>
            <person name="Stuart O.P."/>
            <person name="Cleave R."/>
            <person name="Magrath M.J.L."/>
            <person name="Mikheyev A.S."/>
        </authorList>
    </citation>
    <scope>NUCLEOTIDE SEQUENCE [LARGE SCALE GENOMIC DNA]</scope>
    <source>
        <strain evidence="4">Daus_M_001</strain>
        <tissue evidence="4">Leg muscle</tissue>
    </source>
</reference>
<dbReference type="PANTHER" id="PTHR19303:SF74">
    <property type="entry name" value="POGO TRANSPOSABLE ELEMENT WITH KRAB DOMAIN"/>
    <property type="match status" value="1"/>
</dbReference>
<evidence type="ECO:0000256" key="1">
    <source>
        <dbReference type="SAM" id="MobiDB-lite"/>
    </source>
</evidence>
<evidence type="ECO:0000256" key="2">
    <source>
        <dbReference type="SAM" id="Phobius"/>
    </source>
</evidence>
<sequence>MKIAVSLVIEQTLPLRAAAMRCASIASGYFLPLMLIFARKKFPEMTEDAPHGIKAVCQDKGWITQVLIAEYSEQFYKFVKPSKESPVLLIVDNHSFHISLAAVNSCREDGTAMVSLPPHCSHKLQPLDTSFFGPLKTYYTTACENWMFNSPGKTYRKTDSKTRWCRMRLLLCNCNIWNLFVSHVSFYIFEWTSIQSRSILSRTAKIFHVDIIAEHLYMERRSSIIKSVQNSYRHSGKRLSPEQIQNKARGEKKPASKSSSTVRPELSEMYDVPPAEDWIHSVMVAKCGTMKHLKRQLGNRINGFSAINGFRAIDAKIRSYFKLRISLIVRLRCADQRQILEFSVHCSKFA</sequence>
<keyword evidence="5" id="KW-1185">Reference proteome</keyword>
<comment type="caution">
    <text evidence="4">The sequence shown here is derived from an EMBL/GenBank/DDBJ whole genome shotgun (WGS) entry which is preliminary data.</text>
</comment>
<feature type="region of interest" description="Disordered" evidence="1">
    <location>
        <begin position="232"/>
        <end position="265"/>
    </location>
</feature>
<dbReference type="PANTHER" id="PTHR19303">
    <property type="entry name" value="TRANSPOSON"/>
    <property type="match status" value="1"/>
</dbReference>
<name>A0ABQ9HV56_9NEOP</name>
<dbReference type="Proteomes" id="UP001159363">
    <property type="component" value="Chromosome X"/>
</dbReference>
<dbReference type="InterPro" id="IPR004875">
    <property type="entry name" value="DDE_SF_endonuclease_dom"/>
</dbReference>
<keyword evidence="2" id="KW-1133">Transmembrane helix</keyword>
<feature type="domain" description="DDE-1" evidence="3">
    <location>
        <begin position="16"/>
        <end position="152"/>
    </location>
</feature>
<feature type="transmembrane region" description="Helical" evidence="2">
    <location>
        <begin position="18"/>
        <end position="38"/>
    </location>
</feature>
<proteinExistence type="predicted"/>
<organism evidence="4 5">
    <name type="scientific">Dryococelus australis</name>
    <dbReference type="NCBI Taxonomy" id="614101"/>
    <lineage>
        <taxon>Eukaryota</taxon>
        <taxon>Metazoa</taxon>
        <taxon>Ecdysozoa</taxon>
        <taxon>Arthropoda</taxon>
        <taxon>Hexapoda</taxon>
        <taxon>Insecta</taxon>
        <taxon>Pterygota</taxon>
        <taxon>Neoptera</taxon>
        <taxon>Polyneoptera</taxon>
        <taxon>Phasmatodea</taxon>
        <taxon>Verophasmatodea</taxon>
        <taxon>Anareolatae</taxon>
        <taxon>Phasmatidae</taxon>
        <taxon>Eurycanthinae</taxon>
        <taxon>Dryococelus</taxon>
    </lineage>
</organism>
<dbReference type="Pfam" id="PF03184">
    <property type="entry name" value="DDE_1"/>
    <property type="match status" value="1"/>
</dbReference>
<feature type="transmembrane region" description="Helical" evidence="2">
    <location>
        <begin position="169"/>
        <end position="189"/>
    </location>
</feature>
<dbReference type="InterPro" id="IPR050863">
    <property type="entry name" value="CenT-Element_Derived"/>
</dbReference>
<evidence type="ECO:0000313" key="5">
    <source>
        <dbReference type="Proteomes" id="UP001159363"/>
    </source>
</evidence>
<dbReference type="EMBL" id="JARBHB010000004">
    <property type="protein sequence ID" value="KAJ8887693.1"/>
    <property type="molecule type" value="Genomic_DNA"/>
</dbReference>
<keyword evidence="2" id="KW-0472">Membrane</keyword>
<protein>
    <recommendedName>
        <fullName evidence="3">DDE-1 domain-containing protein</fullName>
    </recommendedName>
</protein>
<evidence type="ECO:0000259" key="3">
    <source>
        <dbReference type="Pfam" id="PF03184"/>
    </source>
</evidence>
<evidence type="ECO:0000313" key="4">
    <source>
        <dbReference type="EMBL" id="KAJ8887693.1"/>
    </source>
</evidence>
<gene>
    <name evidence="4" type="ORF">PR048_013911</name>
</gene>